<dbReference type="PANTHER" id="PTHR43852">
    <property type="entry name" value="NUCLEOTIDYLTRANSFERASE"/>
    <property type="match status" value="1"/>
</dbReference>
<name>A0A662DAH5_UNCAE</name>
<sequence>LRRIDKVSKKAVKEAIRAVFKKHEEILFAYLHGSFVKKDAFCDIDVAIYLERMPASVLEYELQMETDLMKALRKYIVDVRVLNGAPLSFKYNVIKDGIVLLSKDDDKRADFEEKTIVLYLDFLPYRKLYLRETLGVEV</sequence>
<dbReference type="InterPro" id="IPR043519">
    <property type="entry name" value="NT_sf"/>
</dbReference>
<dbReference type="SUPFAM" id="SSF81301">
    <property type="entry name" value="Nucleotidyltransferase"/>
    <property type="match status" value="1"/>
</dbReference>
<gene>
    <name evidence="2" type="ORF">DRJ04_08270</name>
</gene>
<feature type="non-terminal residue" evidence="2">
    <location>
        <position position="1"/>
    </location>
</feature>
<protein>
    <recommendedName>
        <fullName evidence="1">Polymerase beta nucleotidyltransferase domain-containing protein</fullName>
    </recommendedName>
</protein>
<dbReference type="InterPro" id="IPR041633">
    <property type="entry name" value="Polbeta"/>
</dbReference>
<reference evidence="2 3" key="1">
    <citation type="submission" date="2018-06" db="EMBL/GenBank/DDBJ databases">
        <title>Extensive metabolic versatility and redundancy in microbially diverse, dynamic hydrothermal sediments.</title>
        <authorList>
            <person name="Dombrowski N."/>
            <person name="Teske A."/>
            <person name="Baker B.J."/>
        </authorList>
    </citation>
    <scope>NUCLEOTIDE SEQUENCE [LARGE SCALE GENOMIC DNA]</scope>
    <source>
        <strain evidence="2">B3_G15</strain>
    </source>
</reference>
<dbReference type="Proteomes" id="UP000280417">
    <property type="component" value="Unassembled WGS sequence"/>
</dbReference>
<feature type="domain" description="Polymerase beta nucleotidyltransferase" evidence="1">
    <location>
        <begin position="14"/>
        <end position="105"/>
    </location>
</feature>
<dbReference type="AlphaFoldDB" id="A0A662DAH5"/>
<dbReference type="Gene3D" id="3.30.460.10">
    <property type="entry name" value="Beta Polymerase, domain 2"/>
    <property type="match status" value="1"/>
</dbReference>
<dbReference type="CDD" id="cd05403">
    <property type="entry name" value="NT_KNTase_like"/>
    <property type="match status" value="1"/>
</dbReference>
<organism evidence="2 3">
    <name type="scientific">Aerophobetes bacterium</name>
    <dbReference type="NCBI Taxonomy" id="2030807"/>
    <lineage>
        <taxon>Bacteria</taxon>
        <taxon>Candidatus Aerophobota</taxon>
    </lineage>
</organism>
<accession>A0A662DAH5</accession>
<dbReference type="PANTHER" id="PTHR43852:SF3">
    <property type="entry name" value="NUCLEOTIDYLTRANSFERASE"/>
    <property type="match status" value="1"/>
</dbReference>
<evidence type="ECO:0000313" key="3">
    <source>
        <dbReference type="Proteomes" id="UP000280417"/>
    </source>
</evidence>
<comment type="caution">
    <text evidence="2">The sequence shown here is derived from an EMBL/GenBank/DDBJ whole genome shotgun (WGS) entry which is preliminary data.</text>
</comment>
<dbReference type="InterPro" id="IPR052930">
    <property type="entry name" value="TA_antitoxin_MntA"/>
</dbReference>
<dbReference type="EMBL" id="QMQA01000263">
    <property type="protein sequence ID" value="RLE11323.1"/>
    <property type="molecule type" value="Genomic_DNA"/>
</dbReference>
<evidence type="ECO:0000313" key="2">
    <source>
        <dbReference type="EMBL" id="RLE11323.1"/>
    </source>
</evidence>
<dbReference type="NCBIfam" id="NF047752">
    <property type="entry name" value="MntA_antitoxin"/>
    <property type="match status" value="1"/>
</dbReference>
<proteinExistence type="predicted"/>
<evidence type="ECO:0000259" key="1">
    <source>
        <dbReference type="Pfam" id="PF18765"/>
    </source>
</evidence>
<dbReference type="Pfam" id="PF18765">
    <property type="entry name" value="Polbeta"/>
    <property type="match status" value="1"/>
</dbReference>